<feature type="domain" description="LA2681-like HEPN" evidence="2">
    <location>
        <begin position="286"/>
        <end position="486"/>
    </location>
</feature>
<dbReference type="InterPro" id="IPR011990">
    <property type="entry name" value="TPR-like_helical_dom_sf"/>
</dbReference>
<evidence type="ECO:0000256" key="1">
    <source>
        <dbReference type="PROSITE-ProRule" id="PRU00339"/>
    </source>
</evidence>
<keyword evidence="4" id="KW-1185">Reference proteome</keyword>
<dbReference type="PATRIC" id="fig|1204725.3.peg.2459"/>
<sequence length="527" mass="62550">MYKEFLIQIEAKITGEFKLNYVSYLIDMGRDYNDPKLIKKGISRGEDLLDAYKEVYNNKQLCKLNYYIANGYGNLYHLEFTKKRGWQKVLNNDNLQKVKEYSRDAIKYLKDAPIGLQKRIWTNYANCLSTLGRNMDALFAYEEVLKLDPNFSMAIANKAIAMRVFADISGNYRDAIYSETYQMLNSVKYRPDLIANGGIEAKYSVEKEIKYIESVMDKKNLSKKIEHNPYDLSKLSLFERFYIEFCSNKQLFLNFHIHEDICEASIFDPVFIRLWLPKNEESVFLKLAKPINQIKEDYAVARLLLVQSQFNTKDLDNINQRTTFANTKDNSLSNIYIGLLKSAFKEAYNILDKIARFINEYFWLGIPLNKNIYITSEKLWMDTIEKNKWIKNNKKRLKLDIIESNNASLYALYDLSLDLNFETGYYTNLRIMRNKLIHEKLIIHDNNWDDKEDYYNISYEKMLKRTIRLFKIVKSAIIHLINAVYNNEKRKQSFILNNYEFQDGSYINQYLDQIHSIILEYSYYHKI</sequence>
<evidence type="ECO:0000313" key="4">
    <source>
        <dbReference type="Proteomes" id="UP000007360"/>
    </source>
</evidence>
<dbReference type="Pfam" id="PF18733">
    <property type="entry name" value="HEPN_LA2681"/>
    <property type="match status" value="1"/>
</dbReference>
<dbReference type="Gene3D" id="1.25.40.10">
    <property type="entry name" value="Tetratricopeptide repeat domain"/>
    <property type="match status" value="1"/>
</dbReference>
<dbReference type="SUPFAM" id="SSF48452">
    <property type="entry name" value="TPR-like"/>
    <property type="match status" value="1"/>
</dbReference>
<proteinExistence type="predicted"/>
<comment type="caution">
    <text evidence="3">The sequence shown here is derived from an EMBL/GenBank/DDBJ whole genome shotgun (WGS) entry which is preliminary data.</text>
</comment>
<dbReference type="PROSITE" id="PS50005">
    <property type="entry name" value="TPR"/>
    <property type="match status" value="1"/>
</dbReference>
<dbReference type="AlphaFoldDB" id="K2RPW7"/>
<dbReference type="EMBL" id="AMPO01000013">
    <property type="protein sequence ID" value="EKF84780.1"/>
    <property type="molecule type" value="Genomic_DNA"/>
</dbReference>
<organism evidence="3 4">
    <name type="scientific">Methanobacterium formicicum (strain DSM 3637 / PP1)</name>
    <dbReference type="NCBI Taxonomy" id="1204725"/>
    <lineage>
        <taxon>Archaea</taxon>
        <taxon>Methanobacteriati</taxon>
        <taxon>Methanobacteriota</taxon>
        <taxon>Methanomada group</taxon>
        <taxon>Methanobacteria</taxon>
        <taxon>Methanobacteriales</taxon>
        <taxon>Methanobacteriaceae</taxon>
        <taxon>Methanobacterium</taxon>
    </lineage>
</organism>
<dbReference type="InterPro" id="IPR019734">
    <property type="entry name" value="TPR_rpt"/>
</dbReference>
<reference evidence="3 4" key="1">
    <citation type="journal article" date="2012" name="J. Bacteriol.">
        <title>Draft genome sequence of Methanobacterium formicicum DSM 3637, an archaebacterium isolated from the methane producer amoeba Pelomyxa palustris.</title>
        <authorList>
            <person name="Gutierrez G."/>
        </authorList>
    </citation>
    <scope>NUCLEOTIDE SEQUENCE [LARGE SCALE GENOMIC DNA]</scope>
    <source>
        <strain evidence="4">DSM 3637 / PP1</strain>
    </source>
</reference>
<protein>
    <recommendedName>
        <fullName evidence="2">LA2681-like HEPN domain-containing protein</fullName>
    </recommendedName>
</protein>
<accession>K2RPW7</accession>
<gene>
    <name evidence="3" type="ORF">A994_12241</name>
</gene>
<name>K2RPW7_METFP</name>
<evidence type="ECO:0000259" key="2">
    <source>
        <dbReference type="Pfam" id="PF18733"/>
    </source>
</evidence>
<dbReference type="Proteomes" id="UP000007360">
    <property type="component" value="Unassembled WGS sequence"/>
</dbReference>
<keyword evidence="1" id="KW-0802">TPR repeat</keyword>
<feature type="repeat" description="TPR" evidence="1">
    <location>
        <begin position="118"/>
        <end position="151"/>
    </location>
</feature>
<evidence type="ECO:0000313" key="3">
    <source>
        <dbReference type="EMBL" id="EKF84780.1"/>
    </source>
</evidence>
<dbReference type="InterPro" id="IPR040826">
    <property type="entry name" value="HEPN_LA2681"/>
</dbReference>